<keyword evidence="5" id="KW-1185">Reference proteome</keyword>
<evidence type="ECO:0008006" key="6">
    <source>
        <dbReference type="Google" id="ProtNLM"/>
    </source>
</evidence>
<protein>
    <recommendedName>
        <fullName evidence="6">BRCA1-associated ATM activator 1</fullName>
    </recommendedName>
</protein>
<name>A0AAD9N1C5_9ANNE</name>
<evidence type="ECO:0000256" key="3">
    <source>
        <dbReference type="ARBA" id="ARBA00061308"/>
    </source>
</evidence>
<evidence type="ECO:0000256" key="2">
    <source>
        <dbReference type="ARBA" id="ARBA00022490"/>
    </source>
</evidence>
<dbReference type="InterPro" id="IPR038904">
    <property type="entry name" value="BRAT1"/>
</dbReference>
<dbReference type="EMBL" id="JAODUP010000349">
    <property type="protein sequence ID" value="KAK2151838.1"/>
    <property type="molecule type" value="Genomic_DNA"/>
</dbReference>
<organism evidence="4 5">
    <name type="scientific">Paralvinella palmiformis</name>
    <dbReference type="NCBI Taxonomy" id="53620"/>
    <lineage>
        <taxon>Eukaryota</taxon>
        <taxon>Metazoa</taxon>
        <taxon>Spiralia</taxon>
        <taxon>Lophotrochozoa</taxon>
        <taxon>Annelida</taxon>
        <taxon>Polychaeta</taxon>
        <taxon>Sedentaria</taxon>
        <taxon>Canalipalpata</taxon>
        <taxon>Terebellida</taxon>
        <taxon>Terebelliformia</taxon>
        <taxon>Alvinellidae</taxon>
        <taxon>Paralvinella</taxon>
    </lineage>
</organism>
<evidence type="ECO:0000256" key="1">
    <source>
        <dbReference type="ARBA" id="ARBA00004496"/>
    </source>
</evidence>
<dbReference type="PANTHER" id="PTHR21331:SF2">
    <property type="entry name" value="BRCA1-ASSOCIATED ATM ACTIVATOR 1"/>
    <property type="match status" value="1"/>
</dbReference>
<dbReference type="Gene3D" id="1.25.10.10">
    <property type="entry name" value="Leucine-rich Repeat Variant"/>
    <property type="match status" value="1"/>
</dbReference>
<gene>
    <name evidence="4" type="ORF">LSH36_349g02069</name>
</gene>
<reference evidence="4" key="1">
    <citation type="journal article" date="2023" name="Mol. Biol. Evol.">
        <title>Third-Generation Sequencing Reveals the Adaptive Role of the Epigenome in Three Deep-Sea Polychaetes.</title>
        <authorList>
            <person name="Perez M."/>
            <person name="Aroh O."/>
            <person name="Sun Y."/>
            <person name="Lan Y."/>
            <person name="Juniper S.K."/>
            <person name="Young C.R."/>
            <person name="Angers B."/>
            <person name="Qian P.Y."/>
        </authorList>
    </citation>
    <scope>NUCLEOTIDE SEQUENCE</scope>
    <source>
        <strain evidence="4">P08H-3</strain>
    </source>
</reference>
<dbReference type="PANTHER" id="PTHR21331">
    <property type="entry name" value="BRCA1-ASSOCIATED ATM ACTIVATOR 1"/>
    <property type="match status" value="1"/>
</dbReference>
<evidence type="ECO:0000313" key="4">
    <source>
        <dbReference type="EMBL" id="KAK2151838.1"/>
    </source>
</evidence>
<comment type="subcellular location">
    <subcellularLocation>
        <location evidence="1">Cytoplasm</location>
    </subcellularLocation>
</comment>
<comment type="similarity">
    <text evidence="3">Belongs to the BRAT1 family.</text>
</comment>
<accession>A0AAD9N1C5</accession>
<keyword evidence="2" id="KW-0963">Cytoplasm</keyword>
<dbReference type="GO" id="GO:0008283">
    <property type="term" value="P:cell population proliferation"/>
    <property type="evidence" value="ECO:0007669"/>
    <property type="project" value="InterPro"/>
</dbReference>
<dbReference type="InterPro" id="IPR016024">
    <property type="entry name" value="ARM-type_fold"/>
</dbReference>
<dbReference type="Proteomes" id="UP001208570">
    <property type="component" value="Unassembled WGS sequence"/>
</dbReference>
<dbReference type="GO" id="GO:0006974">
    <property type="term" value="P:DNA damage response"/>
    <property type="evidence" value="ECO:0007669"/>
    <property type="project" value="InterPro"/>
</dbReference>
<proteinExistence type="inferred from homology"/>
<dbReference type="GO" id="GO:0005634">
    <property type="term" value="C:nucleus"/>
    <property type="evidence" value="ECO:0007669"/>
    <property type="project" value="TreeGrafter"/>
</dbReference>
<dbReference type="GO" id="GO:0005737">
    <property type="term" value="C:cytoplasm"/>
    <property type="evidence" value="ECO:0007669"/>
    <property type="project" value="UniProtKB-SubCell"/>
</dbReference>
<comment type="caution">
    <text evidence="4">The sequence shown here is derived from an EMBL/GenBank/DDBJ whole genome shotgun (WGS) entry which is preliminary data.</text>
</comment>
<dbReference type="InterPro" id="IPR011989">
    <property type="entry name" value="ARM-like"/>
</dbReference>
<evidence type="ECO:0000313" key="5">
    <source>
        <dbReference type="Proteomes" id="UP001208570"/>
    </source>
</evidence>
<dbReference type="SUPFAM" id="SSF48371">
    <property type="entry name" value="ARM repeat"/>
    <property type="match status" value="1"/>
</dbReference>
<sequence>MKESMLHLYQRVISENCTNPCVLNAWLQGLDVMLHNCNFVKDWILADAYRKIIFCLRHNSLFVIKSAVELLSTLVLIEIHGTETKQMLDNSNTKLRDALRELWNNCKDDDVDIKLTCLQVLEKSMKKVDQLGSGQLYAGYEIFNKAYTVLEICDDSCCAERNQVMILLTECRCCMRHNEVMRLEALVYQLLQSGSIQTAMTLAQWLFLNCEEELSDQVIMKQIQFLTIQQTHKFDEQTCDSLGIQKAVIQEFLDKRKLEFPSLFLRQLELLVNFSRHKTVPLEQMELLLDVLEMLCSNRCPENSLVTVLFRKQQKIYLALVDTFGQIFRAKEDTFVPVMHSFILLCSDFLTHTQSCVVMEKTLKVMLVCLDYITKSDNEDTKELWLKVDIMLQHLFCQTKWEILDSVTEFLTDLLLHLKDQEAFPRRAAVKAIKLAYENKMFEDRTPEVFNVLCRMMSDLDWEVKCSCLDFWKAYLESIHSPDDQLPEYAQDISGSSRSCHLIDTDQLHSLVDSGCAKSLLKAVHDCDKKVQSKACHLISTIRRNHDAVFPRSQDAADDDVPVNSGSNKMCQLNVLSEIWALDLITLTVTSNQSTDQYDVNAEALLEDILISVKGLPEMSGADEEDNAIDCY</sequence>
<dbReference type="AlphaFoldDB" id="A0AAD9N1C5"/>